<gene>
    <name evidence="6 7" type="primary">LOC108565750</name>
</gene>
<feature type="region of interest" description="Disordered" evidence="3">
    <location>
        <begin position="544"/>
        <end position="844"/>
    </location>
</feature>
<dbReference type="InterPro" id="IPR036427">
    <property type="entry name" value="Bromodomain-like_sf"/>
</dbReference>
<protein>
    <submittedName>
        <fullName evidence="6 7">Uncharacterized protein LOC108565750 isoform X1</fullName>
    </submittedName>
</protein>
<feature type="region of interest" description="Disordered" evidence="3">
    <location>
        <begin position="969"/>
        <end position="1026"/>
    </location>
</feature>
<sequence>MFPTCISFLDIQSWWEVPSIAHFCSLFRTTFNLLDFDIEDLEEALLADGTEETSWLQELIVLLLKGCQPRNEISVSNYQMFLRRLFRRKCQQHNITNPFNTDIDFQLLPLRAKVVILSTLCDFRLDAADVIGQLRKLEADSLRVEPLGYDSNKSAYWYFYGTRLYREDKPKSKNPIWQVVCFTLNDWTQLAKKFENSKCRAECQLSYTLNENFLPELPSLFNEKESLARKRLIERLPRRSSNRLKNKVEEDQFLQRKVLTSQTGFDEESRWRIEPDKKHQEENIREHRSKTYERLRRRDLRQLREHVESDFSDDGRYEMAGAKGKDKKTKGSPKQKKDDGRDVSSRRSGSAVGNKNAKGNDGKDSKPVGRQTNNSLASATGQILIQPVSNPHRKKMKTSQVFSQSEEDLQTGLHKILDHVKNHDDAWPFIDPVEEEYAPNYYSIIRKPMDLQSMEDRLDSGHYKTYSKFKTDFQLIVDNCRLYNGADNEYTEMVDNLLEVFNCAVEKYLEQITSSDEEIAVEYPNADKDKANKKKKCDVVVSGTKRKPSLAVQPDRKKERSPSEESLHSIEDIKEVDDIKVNKSIKKTGKGPGRGRGRKPREIPFEEKVTKLKKTETKSNKKLDLVKIKEAKKEDKSKSKQEEKVKKTDKAVKDNDKRKQDETTEKVNKMKKVKKSELPKSKKPEPEKTKKCQVDEVKNKKDLKSKTTVAKIKKSDQVEEMKKAKSITASKKSDKKAAVCKPKVEEKKKVAKKRKRSPSMSSPERRKSKSPTREPWSVSPPPSWPPSSPENNSKKKDSAVKDVVNEIGKNKVKNDLSKETVNEDKDKKTDCEVPKHKDKHNKLRETIEKLKAKSDMTKLSKDMKVFEFESEKPKDIKKDHVDLKKKAKISKKDDYEDGNSTADSVQSDKKSKKKSGNNSKPLEYDALNLATEQTLKDINKWLDSSPSFTSASNSPSHFGDEVDPIKISVEIDKKKVEKPVVPKKDVGKETKKRPFQRDPNKRRKEVQRTIDRLQPGKSKGNLITNVQSTAKTDDIFPLGPLSKIKDTKNSLIVKTDDTAPKLSLGSVLDSFGEHKFVDDEIKESKLKDVEDTKKTDVLADAEKKIGENSVEKECVKDEAKVEPIKLDNSPGVATPNLSAWFKAFGAPKVQPSTTKKPEKEEKIEEVKKDEVKKVVVAEPSPNSDNLVMQVGQPIARQRKVSTGSSISERSSFSQDMDSPRVGIDERIGAYPAPYPSPLHKSPSGASPNLPSPRPDVSPKYNFNNGQIRVGFYQDTVSTKSSPEKSCSPRDNPQSPYSQYGEMYPNNQNYSYTNPYYPPNYSTSNPTPPYNNEQSNQGYYDQTKSVNSPVNSPVAHSPINQQDSPTINQPQQSPSLSQQNSPSVDSYQQNSPNMDILSMEGYQRQNQSQLPSPNYNRQGQQQQGMAIQHKQNIQETQAMTHQQISPKYQQQDNMQLHVPKIDHNAMQSQEPQQERQLSRQMTQMHQTMFTQQQRHMIHPQQQQQQQQTPPSQQQNELYSLDNYRNSQTLDPNYRQSPQMINETQQQQHIVKQQNASAPPPTTFPVKKRAYSEIDQFQEQQFTTRNIEAPVIMANRLEPVNATEQGQGAKYVHQNIPEPRSMPNSQMIQNQSSAGVILNTTGGPQQDNAALRNFSPTVSNPYNYNTDSYPLNIPSRALQQERKTTDLSKFADMQQARKSTDLSKFTDMPAYNSAAGMDFTRNTTQFNKPDLNFPKATIQNVQTSEQQIRFPDAATNMINYKSSQAPNQPTTSLSEVSIPRPTYSAPTTLEMDLRGNLANLSHIVERYPNDERVLPGLQSSAPPAYNMTPAQHMFSKPNASMFTQPNSMPAYTHNIQNNAMYNRPMSEIQGPAPVNMMGQDRNAGVNTPTLQQQMQEKKTKRRKTTKAAVNPTPSTVMETNPTAVSTQGFQSYKNPGSMEPSAISLKTASVPGSAFNFGPTAPGLGLGTGLSDAYPNYLEDFRSAPQLLYAHHRTTPTEGGSEKPAANVRTAHQSTNPQPPAPGYTFLGTPQSRPGYPPLGGHFMPPPPHHQGTLMDASSPLYQQYLQAGVLHQGLLAPGAYPPPGYLSIRQPYDPMSRSFY</sequence>
<feature type="compositionally biased region" description="Polar residues" evidence="3">
    <location>
        <begin position="1274"/>
        <end position="1297"/>
    </location>
</feature>
<dbReference type="PANTHER" id="PTHR47092">
    <property type="entry name" value="CAT EYE SYNDROME CRITICAL REGION PROTEIN 2"/>
    <property type="match status" value="1"/>
</dbReference>
<evidence type="ECO:0000313" key="6">
    <source>
        <dbReference type="RefSeq" id="XP_017780833.1"/>
    </source>
</evidence>
<feature type="region of interest" description="Disordered" evidence="3">
    <location>
        <begin position="265"/>
        <end position="286"/>
    </location>
</feature>
<dbReference type="PRINTS" id="PR00503">
    <property type="entry name" value="BROMODOMAIN"/>
</dbReference>
<feature type="compositionally biased region" description="Low complexity" evidence="3">
    <location>
        <begin position="944"/>
        <end position="956"/>
    </location>
</feature>
<dbReference type="SMART" id="SM00297">
    <property type="entry name" value="BROMO"/>
    <property type="match status" value="1"/>
</dbReference>
<feature type="compositionally biased region" description="Polar residues" evidence="3">
    <location>
        <begin position="1200"/>
        <end position="1216"/>
    </location>
</feature>
<accession>A0ABM1N1Y4</accession>
<feature type="compositionally biased region" description="Polar residues" evidence="3">
    <location>
        <begin position="370"/>
        <end position="389"/>
    </location>
</feature>
<reference evidence="6 7" key="1">
    <citation type="submission" date="2025-05" db="UniProtKB">
        <authorList>
            <consortium name="RefSeq"/>
        </authorList>
    </citation>
    <scope>IDENTIFICATION</scope>
    <source>
        <tissue evidence="6 7">Whole Larva</tissue>
    </source>
</reference>
<feature type="compositionally biased region" description="Polar residues" evidence="3">
    <location>
        <begin position="1357"/>
        <end position="1366"/>
    </location>
</feature>
<evidence type="ECO:0000313" key="5">
    <source>
        <dbReference type="Proteomes" id="UP000695000"/>
    </source>
</evidence>
<feature type="compositionally biased region" description="Basic and acidic residues" evidence="3">
    <location>
        <begin position="554"/>
        <end position="581"/>
    </location>
</feature>
<feature type="domain" description="Bromo" evidence="4">
    <location>
        <begin position="421"/>
        <end position="491"/>
    </location>
</feature>
<feature type="region of interest" description="Disordered" evidence="3">
    <location>
        <begin position="1760"/>
        <end position="1781"/>
    </location>
</feature>
<evidence type="ECO:0000259" key="4">
    <source>
        <dbReference type="PROSITE" id="PS50014"/>
    </source>
</evidence>
<feature type="compositionally biased region" description="Polar residues" evidence="3">
    <location>
        <begin position="1760"/>
        <end position="1773"/>
    </location>
</feature>
<feature type="compositionally biased region" description="Basic and acidic residues" evidence="3">
    <location>
        <begin position="713"/>
        <end position="723"/>
    </location>
</feature>
<feature type="compositionally biased region" description="Basic and acidic residues" evidence="3">
    <location>
        <begin position="600"/>
        <end position="668"/>
    </location>
</feature>
<feature type="region of interest" description="Disordered" evidence="3">
    <location>
        <begin position="1465"/>
        <end position="1513"/>
    </location>
</feature>
<feature type="compositionally biased region" description="Basic and acidic residues" evidence="3">
    <location>
        <begin position="335"/>
        <end position="345"/>
    </location>
</feature>
<dbReference type="PROSITE" id="PS50014">
    <property type="entry name" value="BROMODOMAIN_2"/>
    <property type="match status" value="1"/>
</dbReference>
<dbReference type="PANTHER" id="PTHR47092:SF1">
    <property type="entry name" value="CHROMATIN REMODELING REGULATOR CECR2"/>
    <property type="match status" value="1"/>
</dbReference>
<feature type="compositionally biased region" description="Polar residues" evidence="3">
    <location>
        <begin position="1402"/>
        <end position="1416"/>
    </location>
</feature>
<organism evidence="5 7">
    <name type="scientific">Nicrophorus vespilloides</name>
    <name type="common">Boreal carrion beetle</name>
    <dbReference type="NCBI Taxonomy" id="110193"/>
    <lineage>
        <taxon>Eukaryota</taxon>
        <taxon>Metazoa</taxon>
        <taxon>Ecdysozoa</taxon>
        <taxon>Arthropoda</taxon>
        <taxon>Hexapoda</taxon>
        <taxon>Insecta</taxon>
        <taxon>Pterygota</taxon>
        <taxon>Neoptera</taxon>
        <taxon>Endopterygota</taxon>
        <taxon>Coleoptera</taxon>
        <taxon>Polyphaga</taxon>
        <taxon>Staphyliniformia</taxon>
        <taxon>Silphidae</taxon>
        <taxon>Nicrophorinae</taxon>
        <taxon>Nicrophorus</taxon>
    </lineage>
</organism>
<feature type="compositionally biased region" description="Basic residues" evidence="3">
    <location>
        <begin position="583"/>
        <end position="599"/>
    </location>
</feature>
<proteinExistence type="predicted"/>
<feature type="compositionally biased region" description="Pro residues" evidence="3">
    <location>
        <begin position="778"/>
        <end position="788"/>
    </location>
</feature>
<name>A0ABM1N1Y4_NICVS</name>
<keyword evidence="1 2" id="KW-0103">Bromodomain</keyword>
<feature type="compositionally biased region" description="Low complexity" evidence="3">
    <location>
        <begin position="1303"/>
        <end position="1324"/>
    </location>
</feature>
<evidence type="ECO:0000256" key="2">
    <source>
        <dbReference type="PROSITE-ProRule" id="PRU00035"/>
    </source>
</evidence>
<feature type="compositionally biased region" description="Polar residues" evidence="3">
    <location>
        <begin position="1428"/>
        <end position="1447"/>
    </location>
</feature>
<dbReference type="GeneID" id="108565750"/>
<feature type="compositionally biased region" description="Polar residues" evidence="3">
    <location>
        <begin position="1332"/>
        <end position="1350"/>
    </location>
</feature>
<dbReference type="RefSeq" id="XP_017780834.1">
    <property type="nucleotide sequence ID" value="XM_017925345.1"/>
</dbReference>
<dbReference type="InterPro" id="IPR029614">
    <property type="entry name" value="CECR2"/>
</dbReference>
<feature type="compositionally biased region" description="Basic and acidic residues" evidence="3">
    <location>
        <begin position="308"/>
        <end position="317"/>
    </location>
</feature>
<feature type="region of interest" description="Disordered" evidence="3">
    <location>
        <begin position="1175"/>
        <end position="1447"/>
    </location>
</feature>
<feature type="compositionally biased region" description="Basic residues" evidence="3">
    <location>
        <begin position="990"/>
        <end position="1005"/>
    </location>
</feature>
<feature type="region of interest" description="Disordered" evidence="3">
    <location>
        <begin position="869"/>
        <end position="925"/>
    </location>
</feature>
<dbReference type="Proteomes" id="UP000695000">
    <property type="component" value="Unplaced"/>
</dbReference>
<evidence type="ECO:0000256" key="3">
    <source>
        <dbReference type="SAM" id="MobiDB-lite"/>
    </source>
</evidence>
<dbReference type="Gene3D" id="1.20.920.10">
    <property type="entry name" value="Bromodomain-like"/>
    <property type="match status" value="1"/>
</dbReference>
<feature type="compositionally biased region" description="Low complexity" evidence="3">
    <location>
        <begin position="1367"/>
        <end position="1382"/>
    </location>
</feature>
<feature type="compositionally biased region" description="Basic and acidic residues" evidence="3">
    <location>
        <begin position="869"/>
        <end position="894"/>
    </location>
</feature>
<dbReference type="Pfam" id="PF00439">
    <property type="entry name" value="Bromodomain"/>
    <property type="match status" value="1"/>
</dbReference>
<feature type="compositionally biased region" description="Basic and acidic residues" evidence="3">
    <location>
        <begin position="267"/>
        <end position="286"/>
    </location>
</feature>
<dbReference type="CDD" id="cd05509">
    <property type="entry name" value="Bromo_gcn5_like"/>
    <property type="match status" value="1"/>
</dbReference>
<feature type="compositionally biased region" description="Basic and acidic residues" evidence="3">
    <location>
        <begin position="358"/>
        <end position="367"/>
    </location>
</feature>
<feature type="compositionally biased region" description="Basic and acidic residues" evidence="3">
    <location>
        <begin position="675"/>
        <end position="705"/>
    </location>
</feature>
<feature type="region of interest" description="Disordered" evidence="3">
    <location>
        <begin position="308"/>
        <end position="396"/>
    </location>
</feature>
<feature type="compositionally biased region" description="Basic and acidic residues" evidence="3">
    <location>
        <begin position="731"/>
        <end position="748"/>
    </location>
</feature>
<dbReference type="RefSeq" id="XP_017780833.1">
    <property type="nucleotide sequence ID" value="XM_017925344.1"/>
</dbReference>
<feature type="region of interest" description="Disordered" evidence="3">
    <location>
        <begin position="1893"/>
        <end position="1918"/>
    </location>
</feature>
<dbReference type="InterPro" id="IPR001487">
    <property type="entry name" value="Bromodomain"/>
</dbReference>
<keyword evidence="5" id="KW-1185">Reference proteome</keyword>
<dbReference type="SUPFAM" id="SSF47370">
    <property type="entry name" value="Bromodomain"/>
    <property type="match status" value="1"/>
</dbReference>
<feature type="region of interest" description="Disordered" evidence="3">
    <location>
        <begin position="942"/>
        <end position="961"/>
    </location>
</feature>
<feature type="compositionally biased region" description="Low complexity" evidence="3">
    <location>
        <begin position="1478"/>
        <end position="1513"/>
    </location>
</feature>
<feature type="compositionally biased region" description="Basic and acidic residues" evidence="3">
    <location>
        <begin position="969"/>
        <end position="989"/>
    </location>
</feature>
<evidence type="ECO:0000313" key="7">
    <source>
        <dbReference type="RefSeq" id="XP_017780834.1"/>
    </source>
</evidence>
<evidence type="ECO:0000256" key="1">
    <source>
        <dbReference type="ARBA" id="ARBA00023117"/>
    </source>
</evidence>
<feature type="compositionally biased region" description="Polar residues" evidence="3">
    <location>
        <begin position="1383"/>
        <end position="1392"/>
    </location>
</feature>
<feature type="compositionally biased region" description="Basic residues" evidence="3">
    <location>
        <begin position="325"/>
        <end position="334"/>
    </location>
</feature>
<feature type="compositionally biased region" description="Polar residues" evidence="3">
    <location>
        <begin position="1909"/>
        <end position="1918"/>
    </location>
</feature>
<feature type="compositionally biased region" description="Basic and acidic residues" evidence="3">
    <location>
        <begin position="792"/>
        <end position="835"/>
    </location>
</feature>